<sequence length="147" mass="16144">MRVALETIEHIAAYIPSQPALNAFLNVLPERTPAMEVVRTWGKKGGTAHCSFSSFSRLTMSFDARILQHYQVDPVSIAAYAIATSFTPLVSVSVGNMAQWRSYVSAIAHLVTSVELDPMPDLDDPNQATALRDALVACPRLRKLCVR</sequence>
<keyword evidence="2" id="KW-1185">Reference proteome</keyword>
<organism evidence="1 2">
    <name type="scientific">Saprolegnia parasitica (strain CBS 223.65)</name>
    <dbReference type="NCBI Taxonomy" id="695850"/>
    <lineage>
        <taxon>Eukaryota</taxon>
        <taxon>Sar</taxon>
        <taxon>Stramenopiles</taxon>
        <taxon>Oomycota</taxon>
        <taxon>Saprolegniomycetes</taxon>
        <taxon>Saprolegniales</taxon>
        <taxon>Saprolegniaceae</taxon>
        <taxon>Saprolegnia</taxon>
    </lineage>
</organism>
<gene>
    <name evidence="1" type="ORF">SPRG_16074</name>
</gene>
<dbReference type="VEuPathDB" id="FungiDB:SPRG_16074"/>
<dbReference type="KEGG" id="spar:SPRG_16074"/>
<reference evidence="1 2" key="1">
    <citation type="journal article" date="2013" name="PLoS Genet.">
        <title>Distinctive expansion of potential virulence genes in the genome of the oomycete fish pathogen Saprolegnia parasitica.</title>
        <authorList>
            <person name="Jiang R.H."/>
            <person name="de Bruijn I."/>
            <person name="Haas B.J."/>
            <person name="Belmonte R."/>
            <person name="Lobach L."/>
            <person name="Christie J."/>
            <person name="van den Ackerveken G."/>
            <person name="Bottin A."/>
            <person name="Bulone V."/>
            <person name="Diaz-Moreno S.M."/>
            <person name="Dumas B."/>
            <person name="Fan L."/>
            <person name="Gaulin E."/>
            <person name="Govers F."/>
            <person name="Grenville-Briggs L.J."/>
            <person name="Horner N.R."/>
            <person name="Levin J.Z."/>
            <person name="Mammella M."/>
            <person name="Meijer H.J."/>
            <person name="Morris P."/>
            <person name="Nusbaum C."/>
            <person name="Oome S."/>
            <person name="Phillips A.J."/>
            <person name="van Rooyen D."/>
            <person name="Rzeszutek E."/>
            <person name="Saraiva M."/>
            <person name="Secombes C.J."/>
            <person name="Seidl M.F."/>
            <person name="Snel B."/>
            <person name="Stassen J.H."/>
            <person name="Sykes S."/>
            <person name="Tripathy S."/>
            <person name="van den Berg H."/>
            <person name="Vega-Arreguin J.C."/>
            <person name="Wawra S."/>
            <person name="Young S.K."/>
            <person name="Zeng Q."/>
            <person name="Dieguez-Uribeondo J."/>
            <person name="Russ C."/>
            <person name="Tyler B.M."/>
            <person name="van West P."/>
        </authorList>
    </citation>
    <scope>NUCLEOTIDE SEQUENCE [LARGE SCALE GENOMIC DNA]</scope>
    <source>
        <strain evidence="1 2">CBS 223.65</strain>
    </source>
</reference>
<evidence type="ECO:0000313" key="1">
    <source>
        <dbReference type="EMBL" id="KDO18608.1"/>
    </source>
</evidence>
<evidence type="ECO:0000313" key="2">
    <source>
        <dbReference type="Proteomes" id="UP000030745"/>
    </source>
</evidence>
<feature type="non-terminal residue" evidence="1">
    <location>
        <position position="147"/>
    </location>
</feature>
<name>A0A067BK95_SAPPC</name>
<dbReference type="GeneID" id="24137732"/>
<dbReference type="EMBL" id="KK583414">
    <property type="protein sequence ID" value="KDO18608.1"/>
    <property type="molecule type" value="Genomic_DNA"/>
</dbReference>
<dbReference type="RefSeq" id="XP_012210689.1">
    <property type="nucleotide sequence ID" value="XM_012355299.1"/>
</dbReference>
<dbReference type="AlphaFoldDB" id="A0A067BK95"/>
<accession>A0A067BK95</accession>
<protein>
    <submittedName>
        <fullName evidence="1">Uncharacterized protein</fullName>
    </submittedName>
</protein>
<proteinExistence type="predicted"/>
<dbReference type="Proteomes" id="UP000030745">
    <property type="component" value="Unassembled WGS sequence"/>
</dbReference>